<dbReference type="GO" id="GO:0016020">
    <property type="term" value="C:membrane"/>
    <property type="evidence" value="ECO:0007669"/>
    <property type="project" value="InterPro"/>
</dbReference>
<gene>
    <name evidence="3" type="ORF">Poli38472_002615</name>
</gene>
<dbReference type="PANTHER" id="PTHR11206">
    <property type="entry name" value="MULTIDRUG RESISTANCE PROTEIN"/>
    <property type="match status" value="1"/>
</dbReference>
<feature type="transmembrane region" description="Helical" evidence="2">
    <location>
        <begin position="476"/>
        <end position="497"/>
    </location>
</feature>
<accession>A0A8K1FJZ9</accession>
<feature type="transmembrane region" description="Helical" evidence="2">
    <location>
        <begin position="303"/>
        <end position="326"/>
    </location>
</feature>
<dbReference type="GO" id="GO:0015297">
    <property type="term" value="F:antiporter activity"/>
    <property type="evidence" value="ECO:0007669"/>
    <property type="project" value="InterPro"/>
</dbReference>
<dbReference type="Pfam" id="PF01554">
    <property type="entry name" value="MatE"/>
    <property type="match status" value="2"/>
</dbReference>
<dbReference type="InterPro" id="IPR002528">
    <property type="entry name" value="MATE_fam"/>
</dbReference>
<protein>
    <recommendedName>
        <fullName evidence="5">Multidrug and toxic compound extrusion protein</fullName>
    </recommendedName>
</protein>
<dbReference type="GO" id="GO:0042910">
    <property type="term" value="F:xenobiotic transmembrane transporter activity"/>
    <property type="evidence" value="ECO:0007669"/>
    <property type="project" value="InterPro"/>
</dbReference>
<name>A0A8K1FJZ9_PYTOL</name>
<feature type="transmembrane region" description="Helical" evidence="2">
    <location>
        <begin position="452"/>
        <end position="470"/>
    </location>
</feature>
<proteinExistence type="inferred from homology"/>
<keyword evidence="2" id="KW-0812">Transmembrane</keyword>
<feature type="transmembrane region" description="Helical" evidence="2">
    <location>
        <begin position="192"/>
        <end position="211"/>
    </location>
</feature>
<feature type="transmembrane region" description="Helical" evidence="2">
    <location>
        <begin position="223"/>
        <end position="243"/>
    </location>
</feature>
<feature type="transmembrane region" description="Helical" evidence="2">
    <location>
        <begin position="150"/>
        <end position="172"/>
    </location>
</feature>
<evidence type="ECO:0000313" key="3">
    <source>
        <dbReference type="EMBL" id="TMW63674.1"/>
    </source>
</evidence>
<dbReference type="EMBL" id="SPLM01000072">
    <property type="protein sequence ID" value="TMW63674.1"/>
    <property type="molecule type" value="Genomic_DNA"/>
</dbReference>
<reference evidence="3" key="1">
    <citation type="submission" date="2019-03" db="EMBL/GenBank/DDBJ databases">
        <title>Long read genome sequence of the mycoparasitic Pythium oligandrum ATCC 38472 isolated from sugarbeet rhizosphere.</title>
        <authorList>
            <person name="Gaulin E."/>
        </authorList>
    </citation>
    <scope>NUCLEOTIDE SEQUENCE</scope>
    <source>
        <strain evidence="3">ATCC 38472_TT</strain>
    </source>
</reference>
<evidence type="ECO:0000313" key="4">
    <source>
        <dbReference type="Proteomes" id="UP000794436"/>
    </source>
</evidence>
<organism evidence="3 4">
    <name type="scientific">Pythium oligandrum</name>
    <name type="common">Mycoparasitic fungus</name>
    <dbReference type="NCBI Taxonomy" id="41045"/>
    <lineage>
        <taxon>Eukaryota</taxon>
        <taxon>Sar</taxon>
        <taxon>Stramenopiles</taxon>
        <taxon>Oomycota</taxon>
        <taxon>Peronosporomycetes</taxon>
        <taxon>Pythiales</taxon>
        <taxon>Pythiaceae</taxon>
        <taxon>Pythium</taxon>
    </lineage>
</organism>
<dbReference type="AlphaFoldDB" id="A0A8K1FJZ9"/>
<dbReference type="OrthoDB" id="2126698at2759"/>
<comment type="similarity">
    <text evidence="1">Belongs to the multi antimicrobial extrusion (MATE) (TC 2.A.66.1) family.</text>
</comment>
<keyword evidence="2" id="KW-0472">Membrane</keyword>
<dbReference type="Proteomes" id="UP000794436">
    <property type="component" value="Unassembled WGS sequence"/>
</dbReference>
<feature type="transmembrane region" description="Helical" evidence="2">
    <location>
        <begin position="338"/>
        <end position="359"/>
    </location>
</feature>
<evidence type="ECO:0008006" key="5">
    <source>
        <dbReference type="Google" id="ProtNLM"/>
    </source>
</evidence>
<sequence>METPLLTHDALLLTVEGPQQEQLRGFVEGLRHGAKVVFDEENVERTPLLMAGTHIVTADSSVGLKTLATKLSDEEQEAVWLDAQTSATQIIREETKRIFDLSQFIILIVLLDQLPDTFLMAMIGRIDKEHSTYILAAYGLATGAKRFSEFWMYVQAGVLMHAACLPFLALILLNSAAISRGMDQDPAIAKTASTLLLITLGSTPLTMIYLIQKSALQAQGMTGPVALSSILSWVVSLPAAYLLGFHTSLSYLGISLSGLINSAVQGLVLFVAIMRHPSFRETWPGWKVKEAARLLRKLVRLGVSNMLVVTLQMLGLMVVTVLLGTLPNPATAIAVNSIFMSVVALSWTPMISLCTAGAIRMGNALGAGKARRAELTSRITLAMCVFTSTVAMVVVVSTADRVTRIFTTNAETIRSTVTLFHQGAIVVLVVGCMFGLQAIFSACGEQWLCARLNCVFLIMVAAPLGVYLATKWDLDIAGLWYGNCVGALGIIVCGVVWPRRQSWEEMAHKARLNTHLHVEENPPAVAAWCRIFRRQLISHSFALLPTIIPQAIRRAIVALCKGI</sequence>
<evidence type="ECO:0000256" key="2">
    <source>
        <dbReference type="SAM" id="Phobius"/>
    </source>
</evidence>
<feature type="transmembrane region" description="Helical" evidence="2">
    <location>
        <begin position="379"/>
        <end position="399"/>
    </location>
</feature>
<comment type="caution">
    <text evidence="3">The sequence shown here is derived from an EMBL/GenBank/DDBJ whole genome shotgun (WGS) entry which is preliminary data.</text>
</comment>
<feature type="transmembrane region" description="Helical" evidence="2">
    <location>
        <begin position="249"/>
        <end position="273"/>
    </location>
</feature>
<keyword evidence="2" id="KW-1133">Transmembrane helix</keyword>
<keyword evidence="4" id="KW-1185">Reference proteome</keyword>
<feature type="transmembrane region" description="Helical" evidence="2">
    <location>
        <begin position="419"/>
        <end position="440"/>
    </location>
</feature>
<evidence type="ECO:0000256" key="1">
    <source>
        <dbReference type="ARBA" id="ARBA00010199"/>
    </source>
</evidence>